<dbReference type="InterPro" id="IPR039421">
    <property type="entry name" value="Type_1_exporter"/>
</dbReference>
<keyword evidence="6 7" id="KW-0472">Membrane</keyword>
<proteinExistence type="predicted"/>
<dbReference type="eggNOG" id="COG1132">
    <property type="taxonomic scope" value="Bacteria"/>
</dbReference>
<comment type="subcellular location">
    <subcellularLocation>
        <location evidence="1">Cell membrane</location>
        <topology evidence="1">Multi-pass membrane protein</topology>
    </subcellularLocation>
</comment>
<dbReference type="InterPro" id="IPR017871">
    <property type="entry name" value="ABC_transporter-like_CS"/>
</dbReference>
<feature type="domain" description="ABC transmembrane type-1" evidence="9">
    <location>
        <begin position="54"/>
        <end position="323"/>
    </location>
</feature>
<feature type="transmembrane region" description="Helical" evidence="7">
    <location>
        <begin position="298"/>
        <end position="322"/>
    </location>
</feature>
<dbReference type="InterPro" id="IPR003439">
    <property type="entry name" value="ABC_transporter-like_ATP-bd"/>
</dbReference>
<dbReference type="PROSITE" id="PS00211">
    <property type="entry name" value="ABC_TRANSPORTER_1"/>
    <property type="match status" value="1"/>
</dbReference>
<dbReference type="InterPro" id="IPR027417">
    <property type="entry name" value="P-loop_NTPase"/>
</dbReference>
<accession>C7R0D7</accession>
<dbReference type="SMART" id="SM00382">
    <property type="entry name" value="AAA"/>
    <property type="match status" value="1"/>
</dbReference>
<dbReference type="PANTHER" id="PTHR24221">
    <property type="entry name" value="ATP-BINDING CASSETTE SUB-FAMILY B"/>
    <property type="match status" value="1"/>
</dbReference>
<evidence type="ECO:0000259" key="8">
    <source>
        <dbReference type="PROSITE" id="PS50893"/>
    </source>
</evidence>
<dbReference type="HOGENOM" id="CLU_000604_84_3_11"/>
<dbReference type="GO" id="GO:0016887">
    <property type="term" value="F:ATP hydrolysis activity"/>
    <property type="evidence" value="ECO:0007669"/>
    <property type="project" value="InterPro"/>
</dbReference>
<dbReference type="EMBL" id="CP001706">
    <property type="protein sequence ID" value="ACV09601.1"/>
    <property type="molecule type" value="Genomic_DNA"/>
</dbReference>
<evidence type="ECO:0000256" key="1">
    <source>
        <dbReference type="ARBA" id="ARBA00004651"/>
    </source>
</evidence>
<evidence type="ECO:0000313" key="11">
    <source>
        <dbReference type="Proteomes" id="UP000000628"/>
    </source>
</evidence>
<dbReference type="KEGG" id="jde:Jden_1962"/>
<keyword evidence="2 7" id="KW-0812">Transmembrane</keyword>
<protein>
    <submittedName>
        <fullName evidence="10">ABC transporter related</fullName>
    </submittedName>
</protein>
<evidence type="ECO:0000259" key="9">
    <source>
        <dbReference type="PROSITE" id="PS50929"/>
    </source>
</evidence>
<dbReference type="Gene3D" id="1.20.1560.10">
    <property type="entry name" value="ABC transporter type 1, transmembrane domain"/>
    <property type="match status" value="1"/>
</dbReference>
<dbReference type="CDD" id="cd07346">
    <property type="entry name" value="ABC_6TM_exporters"/>
    <property type="match status" value="1"/>
</dbReference>
<sequence>MPRAPRPPRPMPPLDEWYDPNRPMRTLVRLFRPERAKLTGAAVAYAFKHSPVWVMPLLTAMIIDIVVEQRPLRELWVATAVLVVIIAQNLPVSILYIKALSLSVRNVESGLRMALARRLQELSIGYHRRMSAGVLQAKIVRDVENVVESTRQTFDSAMGAVTTMLGALIITGIRTPEFLPIFLLAVPASAVLIVAMRKRMSARNRAFRHHIESMSARVSEMTHLIPITRAHALERRELDRLDSTLVSVREAGIRLDVFNGRFGALAWITFQLLSVACLVGAAYAAYTGLFGVSAGDVVMLSTYFMQLTGSVTVLLTLTPMIAKGLESVRSMGEVLVADELERNEGKRTVDSVAGAVSFENVTFQYDDADAPALQDVTLDVRSGETVAFVGPSGSGKSTILNMVIGFLAPTSGTIRIDGNSVSDIDLRSYRRFMAVVPQESLLFEGSVRDNVTYGSHDLSDEQVWDALRSANAAGFVTEMGGLHAVIGERGARLSGGQRQRLAIARALIRNPRILILDEATSALDNESERLVQQALERLMAGRTTFVVAHRLSTIRGADRIVVMRDGQIVETGSHRELLDAHGEYAAMQR</sequence>
<reference evidence="10 11" key="1">
    <citation type="journal article" date="2009" name="Stand. Genomic Sci.">
        <title>Complete genome sequence of Jonesia denitrificans type strain (Prevot 55134).</title>
        <authorList>
            <person name="Pukall R."/>
            <person name="Gehrich-Schroter G."/>
            <person name="Lapidus A."/>
            <person name="Nolan M."/>
            <person name="Glavina Del Rio T."/>
            <person name="Lucas S."/>
            <person name="Chen F."/>
            <person name="Tice H."/>
            <person name="Pitluck S."/>
            <person name="Cheng J.F."/>
            <person name="Copeland A."/>
            <person name="Saunders E."/>
            <person name="Brettin T."/>
            <person name="Detter J.C."/>
            <person name="Bruce D."/>
            <person name="Goodwin L."/>
            <person name="Pati A."/>
            <person name="Ivanova N."/>
            <person name="Mavromatis K."/>
            <person name="Ovchinnikova G."/>
            <person name="Chen A."/>
            <person name="Palaniappan K."/>
            <person name="Land M."/>
            <person name="Hauser L."/>
            <person name="Chang Y.J."/>
            <person name="Jeffries C.D."/>
            <person name="Chain P."/>
            <person name="Goker M."/>
            <person name="Bristow J."/>
            <person name="Eisen J.A."/>
            <person name="Markowitz V."/>
            <person name="Hugenholtz P."/>
            <person name="Kyrpides N.C."/>
            <person name="Klenk H.P."/>
            <person name="Han C."/>
        </authorList>
    </citation>
    <scope>NUCLEOTIDE SEQUENCE [LARGE SCALE GENOMIC DNA]</scope>
    <source>
        <strain evidence="11">ATCC 14870 / DSM 20603 / BCRC 15368 / CIP 55.134 / JCM 11481 / NBRC 15587 / NCTC 10816 / Prevot 55134</strain>
    </source>
</reference>
<dbReference type="Gene3D" id="3.40.50.300">
    <property type="entry name" value="P-loop containing nucleotide triphosphate hydrolases"/>
    <property type="match status" value="1"/>
</dbReference>
<evidence type="ECO:0000256" key="2">
    <source>
        <dbReference type="ARBA" id="ARBA00022692"/>
    </source>
</evidence>
<dbReference type="Pfam" id="PF00005">
    <property type="entry name" value="ABC_tran"/>
    <property type="match status" value="1"/>
</dbReference>
<feature type="domain" description="ABC transporter" evidence="8">
    <location>
        <begin position="356"/>
        <end position="589"/>
    </location>
</feature>
<dbReference type="PROSITE" id="PS50929">
    <property type="entry name" value="ABC_TM1F"/>
    <property type="match status" value="1"/>
</dbReference>
<evidence type="ECO:0000256" key="5">
    <source>
        <dbReference type="ARBA" id="ARBA00022989"/>
    </source>
</evidence>
<feature type="transmembrane region" description="Helical" evidence="7">
    <location>
        <begin position="179"/>
        <end position="196"/>
    </location>
</feature>
<evidence type="ECO:0000256" key="4">
    <source>
        <dbReference type="ARBA" id="ARBA00022840"/>
    </source>
</evidence>
<dbReference type="SUPFAM" id="SSF90123">
    <property type="entry name" value="ABC transporter transmembrane region"/>
    <property type="match status" value="1"/>
</dbReference>
<dbReference type="GO" id="GO:0005886">
    <property type="term" value="C:plasma membrane"/>
    <property type="evidence" value="ECO:0007669"/>
    <property type="project" value="UniProtKB-SubCell"/>
</dbReference>
<feature type="transmembrane region" description="Helical" evidence="7">
    <location>
        <begin position="154"/>
        <end position="173"/>
    </location>
</feature>
<dbReference type="PROSITE" id="PS50893">
    <property type="entry name" value="ABC_TRANSPORTER_2"/>
    <property type="match status" value="1"/>
</dbReference>
<evidence type="ECO:0000256" key="7">
    <source>
        <dbReference type="SAM" id="Phobius"/>
    </source>
</evidence>
<dbReference type="GO" id="GO:0034040">
    <property type="term" value="F:ATPase-coupled lipid transmembrane transporter activity"/>
    <property type="evidence" value="ECO:0007669"/>
    <property type="project" value="TreeGrafter"/>
</dbReference>
<keyword evidence="5 7" id="KW-1133">Transmembrane helix</keyword>
<feature type="transmembrane region" description="Helical" evidence="7">
    <location>
        <begin position="264"/>
        <end position="286"/>
    </location>
</feature>
<dbReference type="Pfam" id="PF00664">
    <property type="entry name" value="ABC_membrane"/>
    <property type="match status" value="1"/>
</dbReference>
<feature type="transmembrane region" description="Helical" evidence="7">
    <location>
        <begin position="75"/>
        <end position="97"/>
    </location>
</feature>
<keyword evidence="4" id="KW-0067">ATP-binding</keyword>
<keyword evidence="3" id="KW-0547">Nucleotide-binding</keyword>
<name>C7R0D7_JONDD</name>
<gene>
    <name evidence="10" type="ordered locus">Jden_1962</name>
</gene>
<dbReference type="GO" id="GO:0005524">
    <property type="term" value="F:ATP binding"/>
    <property type="evidence" value="ECO:0007669"/>
    <property type="project" value="UniProtKB-KW"/>
</dbReference>
<dbReference type="RefSeq" id="WP_015772229.1">
    <property type="nucleotide sequence ID" value="NC_013174.1"/>
</dbReference>
<organism evidence="10 11">
    <name type="scientific">Jonesia denitrificans (strain ATCC 14870 / DSM 20603 / BCRC 15368 / CIP 55.134 / JCM 11481 / NBRC 15587 / NCTC 10816 / Prevot 55134)</name>
    <name type="common">Listeria denitrificans</name>
    <dbReference type="NCBI Taxonomy" id="471856"/>
    <lineage>
        <taxon>Bacteria</taxon>
        <taxon>Bacillati</taxon>
        <taxon>Actinomycetota</taxon>
        <taxon>Actinomycetes</taxon>
        <taxon>Micrococcales</taxon>
        <taxon>Jonesiaceae</taxon>
        <taxon>Jonesia</taxon>
    </lineage>
</organism>
<dbReference type="Proteomes" id="UP000000628">
    <property type="component" value="Chromosome"/>
</dbReference>
<dbReference type="STRING" id="471856.Jden_1962"/>
<dbReference type="PANTHER" id="PTHR24221:SF654">
    <property type="entry name" value="ATP-BINDING CASSETTE SUB-FAMILY B MEMBER 6"/>
    <property type="match status" value="1"/>
</dbReference>
<dbReference type="FunFam" id="3.40.50.300:FF:000218">
    <property type="entry name" value="Multidrug ABC transporter ATP-binding protein"/>
    <property type="match status" value="1"/>
</dbReference>
<dbReference type="InterPro" id="IPR011527">
    <property type="entry name" value="ABC1_TM_dom"/>
</dbReference>
<keyword evidence="11" id="KW-1185">Reference proteome</keyword>
<dbReference type="InterPro" id="IPR003593">
    <property type="entry name" value="AAA+_ATPase"/>
</dbReference>
<evidence type="ECO:0000256" key="6">
    <source>
        <dbReference type="ARBA" id="ARBA00023136"/>
    </source>
</evidence>
<dbReference type="GO" id="GO:0140359">
    <property type="term" value="F:ABC-type transporter activity"/>
    <property type="evidence" value="ECO:0007669"/>
    <property type="project" value="InterPro"/>
</dbReference>
<evidence type="ECO:0000256" key="3">
    <source>
        <dbReference type="ARBA" id="ARBA00022741"/>
    </source>
</evidence>
<dbReference type="AlphaFoldDB" id="C7R0D7"/>
<evidence type="ECO:0000313" key="10">
    <source>
        <dbReference type="EMBL" id="ACV09601.1"/>
    </source>
</evidence>
<feature type="transmembrane region" description="Helical" evidence="7">
    <location>
        <begin position="38"/>
        <end position="63"/>
    </location>
</feature>
<dbReference type="InterPro" id="IPR036640">
    <property type="entry name" value="ABC1_TM_sf"/>
</dbReference>
<dbReference type="SUPFAM" id="SSF52540">
    <property type="entry name" value="P-loop containing nucleoside triphosphate hydrolases"/>
    <property type="match status" value="1"/>
</dbReference>